<dbReference type="GO" id="GO:0005654">
    <property type="term" value="C:nucleoplasm"/>
    <property type="evidence" value="ECO:0007669"/>
    <property type="project" value="UniProtKB-ARBA"/>
</dbReference>
<dbReference type="InterPro" id="IPR045199">
    <property type="entry name" value="ATAD2-like"/>
</dbReference>
<dbReference type="InterPro" id="IPR003960">
    <property type="entry name" value="ATPase_AAA_CS"/>
</dbReference>
<sequence length="1454" mass="163688">MVNTRKSSRPGSGPFISSRTRSSSRNERNSEEHKEPSSDVSSPSSPRLAPPSKRTRRQTASEPSSSDTSPSPQTKGQRVSWDIPTYRTRLSSRIMQNGHAHMSHRNEESGGGDHSHMNGHVELKRSCRVKKSQFEHLNQSLLFDQLVNSTAEAVLQEMDNISSIRQNREVERLRMWTGDTEEENMDMYSRVKRRKSMRRSTFSIPTHHKVMSKTEQEEEEEEGTEESHGEEEEEDAEDDDEDDEGDEAEEVGEENDRPYNLRQRKTVQRYEAPPIEPVNRKQSNPSLFDTHRSPARRSHIRVKKHAIHSSDTTSSSDEERFERRKSKSMTRARNRCLPMNLTAEDLASGVLRDRVKVGASLADVDPMNLDSSVKFDSVGGLSNHIQSLKEMVVFPLLYPEIFEKFKIQPPRGCLFYGPPGTGKTLVARALANECSQGDKKVSFFMRKGADCLSKWVGESERQLRLLFDQAYLMRPSIIFFDEIDGLAPVRSSRQDQIHSSIVSTLLALMDGLDSRGEIVVIGATNRLDSIDPALRRPGRFDREFLFNLPDKKARKHILEIHTRDWNPKLAEPFVDELAEKCVGYCGADIKALCTEAALVALRRRYPQIYGSSVKLKLDVTSIILGPGDFSKAMRTIVPASQRALAPSGRALSPTLRPLLASSFSLVLKALLRVFPHAQCTDRDNTHGGDNQLLEEDLYSDDDNEEGSASIYEVEPTASPKSQLSSSATHRPFLHFSSSALQQPTAYRPRLLLAGPSGSGQSSHLAPALLHHLDKLPVHRLDLPTLYSVSAKTPEESCAQVFREACRSMPSVVFMPHISEWWETVGDTVKSTFLTLLQDVPSFSPVLILATAEIHYSQLSEEVRSIFQRTYGEVVTLCPPGEEDRRNFFSDLLLVQAARAPPRLRNTERCEEVLSVAEDPGPRVLSAEEQRRLVEQEENTLRELRLFLRDVTKRLATDKRFNIFSKPVDIEEVSDYLEVIRQPMDLSTVMTKIDTHKYLTAKDFLVDIDLICSNALEYNPDKDPGDKVIRHRACSLKDTAHAIFAAELDPEFDRMCEEIKEARRKRDFQTPAQLTAAPGTVATRKHHTAGEEQARSSTQGEATDKQCTTNHIKRKIRRRPSWGRGIIRKKKNYKKGTEEEEDEPEAEVEAAGPSDSCLTQDEESSCDTTGPQPNGHPHAPSTEEESSNEPPVVAPAEPPDVSGAREEPTPKEEESTAKEAESENTEKHTELHFLGGSSHPKAADGDTQAKQADFQPLIETSESSDAEAHPKHTEGLLLSQVDCVNGNESMDSLDSQSLKRSSEAEKRTPQSMAEGSNKPEQEEHKDKHESHPTQEHPPQDGRAVTESAEEDQDREGVSKVRKCKGSPSEQLKGSVERTEEEPQPVPPHPPVVVDHQQLLVLLDMVVKKSEGYSVEQLERLYSLLSQCIYQYRREYDKTQLLEEMEERIQHFDTFL</sequence>
<dbReference type="PANTHER" id="PTHR23069">
    <property type="entry name" value="AAA DOMAIN-CONTAINING"/>
    <property type="match status" value="1"/>
</dbReference>
<feature type="compositionally biased region" description="Basic and acidic residues" evidence="18">
    <location>
        <begin position="1316"/>
        <end position="1338"/>
    </location>
</feature>
<dbReference type="FunFam" id="1.10.8.60:FF:000016">
    <property type="entry name" value="ATPase family AAA domain-containing protein 2B"/>
    <property type="match status" value="1"/>
</dbReference>
<keyword evidence="14" id="KW-0539">Nucleus</keyword>
<comment type="catalytic activity">
    <reaction evidence="15">
        <text>ATP + H2O = ADP + phosphate + H(+)</text>
        <dbReference type="Rhea" id="RHEA:13065"/>
        <dbReference type="ChEBI" id="CHEBI:15377"/>
        <dbReference type="ChEBI" id="CHEBI:15378"/>
        <dbReference type="ChEBI" id="CHEBI:30616"/>
        <dbReference type="ChEBI" id="CHEBI:43474"/>
        <dbReference type="ChEBI" id="CHEBI:456216"/>
    </reaction>
</comment>
<evidence type="ECO:0000256" key="2">
    <source>
        <dbReference type="ARBA" id="ARBA00006914"/>
    </source>
</evidence>
<evidence type="ECO:0000256" key="18">
    <source>
        <dbReference type="SAM" id="MobiDB-lite"/>
    </source>
</evidence>
<feature type="compositionally biased region" description="Basic and acidic residues" evidence="18">
    <location>
        <begin position="1202"/>
        <end position="1230"/>
    </location>
</feature>
<dbReference type="FunFam" id="1.20.920.10:FF:000021">
    <property type="entry name" value="ATPase family AAA domain-containing protein 2"/>
    <property type="match status" value="1"/>
</dbReference>
<dbReference type="Pfam" id="PF00439">
    <property type="entry name" value="Bromodomain"/>
    <property type="match status" value="1"/>
</dbReference>
<dbReference type="SMART" id="SM00382">
    <property type="entry name" value="AAA"/>
    <property type="match status" value="2"/>
</dbReference>
<reference evidence="21" key="1">
    <citation type="submission" date="2025-08" db="UniProtKB">
        <authorList>
            <consortium name="RefSeq"/>
        </authorList>
    </citation>
    <scope>IDENTIFICATION</scope>
    <source>
        <tissue evidence="21">Brain</tissue>
    </source>
</reference>
<feature type="compositionally biased region" description="Acidic residues" evidence="18">
    <location>
        <begin position="1137"/>
        <end position="1147"/>
    </location>
</feature>
<evidence type="ECO:0000256" key="17">
    <source>
        <dbReference type="PROSITE-ProRule" id="PRU00035"/>
    </source>
</evidence>
<dbReference type="CTD" id="54454"/>
<feature type="compositionally biased region" description="Polar residues" evidence="18">
    <location>
        <begin position="1285"/>
        <end position="1298"/>
    </location>
</feature>
<keyword evidence="13" id="KW-0804">Transcription</keyword>
<keyword evidence="11 17" id="KW-0103">Bromodomain</keyword>
<evidence type="ECO:0000313" key="20">
    <source>
        <dbReference type="Proteomes" id="UP000694890"/>
    </source>
</evidence>
<evidence type="ECO:0000256" key="13">
    <source>
        <dbReference type="ARBA" id="ARBA00023163"/>
    </source>
</evidence>
<dbReference type="GO" id="GO:0006334">
    <property type="term" value="P:nucleosome assembly"/>
    <property type="evidence" value="ECO:0007669"/>
    <property type="project" value="TreeGrafter"/>
</dbReference>
<keyword evidence="12" id="KW-0010">Activator</keyword>
<feature type="compositionally biased region" description="Low complexity" evidence="18">
    <location>
        <begin position="61"/>
        <end position="72"/>
    </location>
</feature>
<dbReference type="KEGG" id="lcf:108896899"/>
<dbReference type="GO" id="GO:0016887">
    <property type="term" value="F:ATP hydrolysis activity"/>
    <property type="evidence" value="ECO:0007669"/>
    <property type="project" value="InterPro"/>
</dbReference>
<feature type="region of interest" description="Disordered" evidence="18">
    <location>
        <begin position="191"/>
        <end position="332"/>
    </location>
</feature>
<dbReference type="PROSITE" id="PS50014">
    <property type="entry name" value="BROMODOMAIN_2"/>
    <property type="match status" value="1"/>
</dbReference>
<keyword evidence="10" id="KW-0175">Coiled coil</keyword>
<feature type="compositionally biased region" description="Polar residues" evidence="18">
    <location>
        <begin position="1094"/>
        <end position="1109"/>
    </location>
</feature>
<evidence type="ECO:0000256" key="1">
    <source>
        <dbReference type="ARBA" id="ARBA00004123"/>
    </source>
</evidence>
<dbReference type="Gene3D" id="1.10.8.60">
    <property type="match status" value="1"/>
</dbReference>
<evidence type="ECO:0000313" key="21">
    <source>
        <dbReference type="RefSeq" id="XP_018551709.1"/>
    </source>
</evidence>
<dbReference type="GO" id="GO:0005524">
    <property type="term" value="F:ATP binding"/>
    <property type="evidence" value="ECO:0007669"/>
    <property type="project" value="UniProtKB-KW"/>
</dbReference>
<organism evidence="20 21">
    <name type="scientific">Lates calcarifer</name>
    <name type="common">Barramundi</name>
    <name type="synonym">Holocentrus calcarifer</name>
    <dbReference type="NCBI Taxonomy" id="8187"/>
    <lineage>
        <taxon>Eukaryota</taxon>
        <taxon>Metazoa</taxon>
        <taxon>Chordata</taxon>
        <taxon>Craniata</taxon>
        <taxon>Vertebrata</taxon>
        <taxon>Euteleostomi</taxon>
        <taxon>Actinopterygii</taxon>
        <taxon>Neopterygii</taxon>
        <taxon>Teleostei</taxon>
        <taxon>Neoteleostei</taxon>
        <taxon>Acanthomorphata</taxon>
        <taxon>Carangaria</taxon>
        <taxon>Carangaria incertae sedis</taxon>
        <taxon>Centropomidae</taxon>
        <taxon>Lates</taxon>
    </lineage>
</organism>
<dbReference type="RefSeq" id="XP_018551709.1">
    <property type="nucleotide sequence ID" value="XM_018696193.2"/>
</dbReference>
<dbReference type="SUPFAM" id="SSF47370">
    <property type="entry name" value="Bromodomain"/>
    <property type="match status" value="1"/>
</dbReference>
<dbReference type="GO" id="GO:0042393">
    <property type="term" value="F:histone binding"/>
    <property type="evidence" value="ECO:0007669"/>
    <property type="project" value="TreeGrafter"/>
</dbReference>
<evidence type="ECO:0000259" key="19">
    <source>
        <dbReference type="PROSITE" id="PS50014"/>
    </source>
</evidence>
<evidence type="ECO:0000256" key="16">
    <source>
        <dbReference type="ARBA" id="ARBA00071858"/>
    </source>
</evidence>
<dbReference type="InterPro" id="IPR003959">
    <property type="entry name" value="ATPase_AAA_core"/>
</dbReference>
<dbReference type="FunFam" id="3.40.50.300:FF:000061">
    <property type="entry name" value="ATPase family, AAA domain-containing 2"/>
    <property type="match status" value="1"/>
</dbReference>
<dbReference type="InterPro" id="IPR027417">
    <property type="entry name" value="P-loop_NTPase"/>
</dbReference>
<dbReference type="Gene3D" id="1.20.920.10">
    <property type="entry name" value="Bromodomain-like"/>
    <property type="match status" value="1"/>
</dbReference>
<keyword evidence="8" id="KW-0832">Ubl conjugation</keyword>
<comment type="similarity">
    <text evidence="2">Belongs to the AAA ATPase family.</text>
</comment>
<name>A0AAJ7QBB5_LATCA</name>
<dbReference type="CDD" id="cd05528">
    <property type="entry name" value="Bromo_AAA"/>
    <property type="match status" value="1"/>
</dbReference>
<dbReference type="SMART" id="SM00297">
    <property type="entry name" value="BROMO"/>
    <property type="match status" value="1"/>
</dbReference>
<dbReference type="FunFam" id="3.40.50.300:FF:000699">
    <property type="entry name" value="ATPase family AAA domain-containing protein 2B"/>
    <property type="match status" value="1"/>
</dbReference>
<feature type="compositionally biased region" description="Basic residues" evidence="18">
    <location>
        <begin position="1110"/>
        <end position="1133"/>
    </location>
</feature>
<dbReference type="Pfam" id="PF17862">
    <property type="entry name" value="AAA_lid_3"/>
    <property type="match status" value="1"/>
</dbReference>
<evidence type="ECO:0000256" key="14">
    <source>
        <dbReference type="ARBA" id="ARBA00023242"/>
    </source>
</evidence>
<evidence type="ECO:0000256" key="15">
    <source>
        <dbReference type="ARBA" id="ARBA00049360"/>
    </source>
</evidence>
<keyword evidence="6" id="KW-0378">Hydrolase</keyword>
<keyword evidence="3" id="KW-1017">Isopeptide bond</keyword>
<proteinExistence type="inferred from homology"/>
<evidence type="ECO:0000256" key="4">
    <source>
        <dbReference type="ARBA" id="ARBA00022553"/>
    </source>
</evidence>
<feature type="compositionally biased region" description="Basic residues" evidence="18">
    <location>
        <begin position="323"/>
        <end position="332"/>
    </location>
</feature>
<accession>A0AAJ7QBB5</accession>
<feature type="region of interest" description="Disordered" evidence="18">
    <location>
        <begin position="1"/>
        <end position="85"/>
    </location>
</feature>
<evidence type="ECO:0000256" key="5">
    <source>
        <dbReference type="ARBA" id="ARBA00022741"/>
    </source>
</evidence>
<dbReference type="Proteomes" id="UP000694890">
    <property type="component" value="Linkage group LG7_1"/>
</dbReference>
<dbReference type="PROSITE" id="PS00674">
    <property type="entry name" value="AAA"/>
    <property type="match status" value="1"/>
</dbReference>
<dbReference type="InterPro" id="IPR003593">
    <property type="entry name" value="AAA+_ATPase"/>
</dbReference>
<protein>
    <recommendedName>
        <fullName evidence="16">ATPase family AAA domain-containing protein 2</fullName>
    </recommendedName>
</protein>
<evidence type="ECO:0000256" key="11">
    <source>
        <dbReference type="ARBA" id="ARBA00023117"/>
    </source>
</evidence>
<feature type="compositionally biased region" description="Low complexity" evidence="18">
    <location>
        <begin position="38"/>
        <end position="52"/>
    </location>
</feature>
<dbReference type="Gene3D" id="3.40.50.300">
    <property type="entry name" value="P-loop containing nucleotide triphosphate hydrolases"/>
    <property type="match status" value="2"/>
</dbReference>
<dbReference type="GO" id="GO:0006337">
    <property type="term" value="P:nucleosome disassembly"/>
    <property type="evidence" value="ECO:0007669"/>
    <property type="project" value="TreeGrafter"/>
</dbReference>
<dbReference type="SUPFAM" id="SSF52540">
    <property type="entry name" value="P-loop containing nucleoside triphosphate hydrolases"/>
    <property type="match status" value="2"/>
</dbReference>
<dbReference type="GO" id="GO:0045815">
    <property type="term" value="P:transcription initiation-coupled chromatin remodeling"/>
    <property type="evidence" value="ECO:0007669"/>
    <property type="project" value="TreeGrafter"/>
</dbReference>
<evidence type="ECO:0000256" key="3">
    <source>
        <dbReference type="ARBA" id="ARBA00022499"/>
    </source>
</evidence>
<evidence type="ECO:0000256" key="8">
    <source>
        <dbReference type="ARBA" id="ARBA00022843"/>
    </source>
</evidence>
<dbReference type="GeneID" id="108896899"/>
<evidence type="ECO:0000256" key="10">
    <source>
        <dbReference type="ARBA" id="ARBA00023054"/>
    </source>
</evidence>
<dbReference type="InterPro" id="IPR001487">
    <property type="entry name" value="Bromodomain"/>
</dbReference>
<dbReference type="GO" id="GO:0003682">
    <property type="term" value="F:chromatin binding"/>
    <property type="evidence" value="ECO:0007669"/>
    <property type="project" value="TreeGrafter"/>
</dbReference>
<dbReference type="InterPro" id="IPR041569">
    <property type="entry name" value="AAA_lid_3"/>
</dbReference>
<keyword evidence="7" id="KW-0067">ATP-binding</keyword>
<keyword evidence="5" id="KW-0547">Nucleotide-binding</keyword>
<evidence type="ECO:0000256" key="12">
    <source>
        <dbReference type="ARBA" id="ARBA00023159"/>
    </source>
</evidence>
<keyword evidence="9" id="KW-0805">Transcription regulation</keyword>
<keyword evidence="4" id="KW-0597">Phosphoprotein</keyword>
<evidence type="ECO:0000256" key="6">
    <source>
        <dbReference type="ARBA" id="ARBA00022801"/>
    </source>
</evidence>
<dbReference type="Pfam" id="PF00004">
    <property type="entry name" value="AAA"/>
    <property type="match status" value="2"/>
</dbReference>
<dbReference type="CDD" id="cd19517">
    <property type="entry name" value="RecA-like_Yta7-like"/>
    <property type="match status" value="1"/>
</dbReference>
<feature type="compositionally biased region" description="Basic and acidic residues" evidence="18">
    <location>
        <begin position="24"/>
        <end position="37"/>
    </location>
</feature>
<dbReference type="PRINTS" id="PR00503">
    <property type="entry name" value="BROMODOMAIN"/>
</dbReference>
<feature type="region of interest" description="Disordered" evidence="18">
    <location>
        <begin position="1063"/>
        <end position="1389"/>
    </location>
</feature>
<feature type="compositionally biased region" description="Basic residues" evidence="18">
    <location>
        <begin position="293"/>
        <end position="307"/>
    </location>
</feature>
<gene>
    <name evidence="21" type="primary">atad2b</name>
</gene>
<dbReference type="InterPro" id="IPR036427">
    <property type="entry name" value="Bromodomain-like_sf"/>
</dbReference>
<feature type="compositionally biased region" description="Acidic residues" evidence="18">
    <location>
        <begin position="216"/>
        <end position="253"/>
    </location>
</feature>
<evidence type="ECO:0000256" key="7">
    <source>
        <dbReference type="ARBA" id="ARBA00022840"/>
    </source>
</evidence>
<feature type="domain" description="Bromo" evidence="19">
    <location>
        <begin position="955"/>
        <end position="1018"/>
    </location>
</feature>
<comment type="subcellular location">
    <subcellularLocation>
        <location evidence="1">Nucleus</location>
    </subcellularLocation>
</comment>
<dbReference type="PROSITE" id="PS00633">
    <property type="entry name" value="BROMODOMAIN_1"/>
    <property type="match status" value="1"/>
</dbReference>
<dbReference type="InterPro" id="IPR018359">
    <property type="entry name" value="Bromodomain_CS"/>
</dbReference>
<dbReference type="PANTHER" id="PTHR23069:SF5">
    <property type="entry name" value="ATPASE FAMILY AAA DOMAIN-CONTAINING PROTEIN 2B"/>
    <property type="match status" value="1"/>
</dbReference>
<evidence type="ECO:0000256" key="9">
    <source>
        <dbReference type="ARBA" id="ARBA00023015"/>
    </source>
</evidence>